<protein>
    <submittedName>
        <fullName evidence="2">M-phase phosphoprotein 6</fullName>
    </submittedName>
</protein>
<dbReference type="EMBL" id="VIIS01001254">
    <property type="protein sequence ID" value="KAF0300540.1"/>
    <property type="molecule type" value="Genomic_DNA"/>
</dbReference>
<gene>
    <name evidence="2" type="primary">MPHOSPH6_1</name>
    <name evidence="2" type="ORF">FJT64_026976</name>
</gene>
<evidence type="ECO:0000256" key="1">
    <source>
        <dbReference type="SAM" id="MobiDB-lite"/>
    </source>
</evidence>
<dbReference type="Proteomes" id="UP000440578">
    <property type="component" value="Unassembled WGS sequence"/>
</dbReference>
<organism evidence="2 3">
    <name type="scientific">Amphibalanus amphitrite</name>
    <name type="common">Striped barnacle</name>
    <name type="synonym">Balanus amphitrite</name>
    <dbReference type="NCBI Taxonomy" id="1232801"/>
    <lineage>
        <taxon>Eukaryota</taxon>
        <taxon>Metazoa</taxon>
        <taxon>Ecdysozoa</taxon>
        <taxon>Arthropoda</taxon>
        <taxon>Crustacea</taxon>
        <taxon>Multicrustacea</taxon>
        <taxon>Cirripedia</taxon>
        <taxon>Thoracica</taxon>
        <taxon>Thoracicalcarea</taxon>
        <taxon>Balanomorpha</taxon>
        <taxon>Balanoidea</taxon>
        <taxon>Balanidae</taxon>
        <taxon>Amphibalaninae</taxon>
        <taxon>Amphibalanus</taxon>
    </lineage>
</organism>
<accession>A0A6A4WA46</accession>
<comment type="caution">
    <text evidence="2">The sequence shown here is derived from an EMBL/GenBank/DDBJ whole genome shotgun (WGS) entry which is preliminary data.</text>
</comment>
<reference evidence="2 3" key="1">
    <citation type="submission" date="2019-07" db="EMBL/GenBank/DDBJ databases">
        <title>Draft genome assembly of a fouling barnacle, Amphibalanus amphitrite (Darwin, 1854): The first reference genome for Thecostraca.</title>
        <authorList>
            <person name="Kim W."/>
        </authorList>
    </citation>
    <scope>NUCLEOTIDE SEQUENCE [LARGE SCALE GENOMIC DNA]</scope>
    <source>
        <strain evidence="2">SNU_AA5</strain>
        <tissue evidence="2">Soma without cirri and trophi</tissue>
    </source>
</reference>
<dbReference type="PANTHER" id="PTHR13582">
    <property type="entry name" value="M-PHASE PHOSPHOPROTEIN 6"/>
    <property type="match status" value="1"/>
</dbReference>
<dbReference type="Pfam" id="PF10175">
    <property type="entry name" value="MPP6"/>
    <property type="match status" value="1"/>
</dbReference>
<proteinExistence type="predicted"/>
<sequence length="134" mass="15168">MRTFFYSGSRDEIAVITRCTSSFFDRRRVTYQPDIAQLDNLVYPRRSYGGQNPAIEKLMAEKDGQTGGVADESMEADVTDAQMADHYSSVVGTIGKKFRTKRQRSPSQEQAGERTPSRPPVLKKVKQFLRPSDE</sequence>
<keyword evidence="3" id="KW-1185">Reference proteome</keyword>
<dbReference type="GO" id="GO:0000460">
    <property type="term" value="P:maturation of 5.8S rRNA"/>
    <property type="evidence" value="ECO:0007669"/>
    <property type="project" value="TreeGrafter"/>
</dbReference>
<dbReference type="AlphaFoldDB" id="A0A6A4WA46"/>
<dbReference type="InterPro" id="IPR019324">
    <property type="entry name" value="MPP6"/>
</dbReference>
<name>A0A6A4WA46_AMPAM</name>
<dbReference type="OrthoDB" id="20403at2759"/>
<evidence type="ECO:0000313" key="3">
    <source>
        <dbReference type="Proteomes" id="UP000440578"/>
    </source>
</evidence>
<evidence type="ECO:0000313" key="2">
    <source>
        <dbReference type="EMBL" id="KAF0300540.1"/>
    </source>
</evidence>
<feature type="region of interest" description="Disordered" evidence="1">
    <location>
        <begin position="95"/>
        <end position="134"/>
    </location>
</feature>
<dbReference type="PANTHER" id="PTHR13582:SF0">
    <property type="entry name" value="M-PHASE PHOSPHOPROTEIN 6"/>
    <property type="match status" value="1"/>
</dbReference>